<protein>
    <submittedName>
        <fullName evidence="3">Uncharacterized protein</fullName>
    </submittedName>
</protein>
<dbReference type="AlphaFoldDB" id="A0AAV0LRE6"/>
<organism evidence="3 4">
    <name type="scientific">Linum tenue</name>
    <dbReference type="NCBI Taxonomy" id="586396"/>
    <lineage>
        <taxon>Eukaryota</taxon>
        <taxon>Viridiplantae</taxon>
        <taxon>Streptophyta</taxon>
        <taxon>Embryophyta</taxon>
        <taxon>Tracheophyta</taxon>
        <taxon>Spermatophyta</taxon>
        <taxon>Magnoliopsida</taxon>
        <taxon>eudicotyledons</taxon>
        <taxon>Gunneridae</taxon>
        <taxon>Pentapetalae</taxon>
        <taxon>rosids</taxon>
        <taxon>fabids</taxon>
        <taxon>Malpighiales</taxon>
        <taxon>Linaceae</taxon>
        <taxon>Linum</taxon>
    </lineage>
</organism>
<evidence type="ECO:0000313" key="3">
    <source>
        <dbReference type="EMBL" id="CAI0436140.1"/>
    </source>
</evidence>
<feature type="transmembrane region" description="Helical" evidence="2">
    <location>
        <begin position="6"/>
        <end position="27"/>
    </location>
</feature>
<keyword evidence="2" id="KW-0812">Transmembrane</keyword>
<gene>
    <name evidence="3" type="ORF">LITE_LOCUS24958</name>
</gene>
<dbReference type="EMBL" id="CAMGYJ010000006">
    <property type="protein sequence ID" value="CAI0436140.1"/>
    <property type="molecule type" value="Genomic_DNA"/>
</dbReference>
<keyword evidence="2" id="KW-0472">Membrane</keyword>
<name>A0AAV0LRE6_9ROSI</name>
<dbReference type="Proteomes" id="UP001154282">
    <property type="component" value="Unassembled WGS sequence"/>
</dbReference>
<evidence type="ECO:0000313" key="4">
    <source>
        <dbReference type="Proteomes" id="UP001154282"/>
    </source>
</evidence>
<evidence type="ECO:0000256" key="1">
    <source>
        <dbReference type="SAM" id="MobiDB-lite"/>
    </source>
</evidence>
<reference evidence="3" key="1">
    <citation type="submission" date="2022-08" db="EMBL/GenBank/DDBJ databases">
        <authorList>
            <person name="Gutierrez-Valencia J."/>
        </authorList>
    </citation>
    <scope>NUCLEOTIDE SEQUENCE</scope>
</reference>
<evidence type="ECO:0000256" key="2">
    <source>
        <dbReference type="SAM" id="Phobius"/>
    </source>
</evidence>
<feature type="region of interest" description="Disordered" evidence="1">
    <location>
        <begin position="53"/>
        <end position="73"/>
    </location>
</feature>
<proteinExistence type="predicted"/>
<sequence>MDHPANSHLVAGALLTGSIGFIAFLHLGSRTNMKNYPFGDSPCWTEARRNRSWNSNPCSHFKENATSSSLPGR</sequence>
<comment type="caution">
    <text evidence="3">The sequence shown here is derived from an EMBL/GenBank/DDBJ whole genome shotgun (WGS) entry which is preliminary data.</text>
</comment>
<keyword evidence="2" id="KW-1133">Transmembrane helix</keyword>
<keyword evidence="4" id="KW-1185">Reference proteome</keyword>
<accession>A0AAV0LRE6</accession>